<dbReference type="PANTHER" id="PTHR11390">
    <property type="entry name" value="PROKARYOTIC DNA TOPOISOMERASE"/>
    <property type="match status" value="1"/>
</dbReference>
<dbReference type="GO" id="GO:0003677">
    <property type="term" value="F:DNA binding"/>
    <property type="evidence" value="ECO:0007669"/>
    <property type="project" value="UniProtKB-KW"/>
</dbReference>
<reference evidence="5 7" key="1">
    <citation type="journal article" date="2017" name="Nature">
        <title>The sunflower genome provides insights into oil metabolism, flowering and Asterid evolution.</title>
        <authorList>
            <person name="Badouin H."/>
            <person name="Gouzy J."/>
            <person name="Grassa C.J."/>
            <person name="Murat F."/>
            <person name="Staton S.E."/>
            <person name="Cottret L."/>
            <person name="Lelandais-Briere C."/>
            <person name="Owens G.L."/>
            <person name="Carrere S."/>
            <person name="Mayjonade B."/>
            <person name="Legrand L."/>
            <person name="Gill N."/>
            <person name="Kane N.C."/>
            <person name="Bowers J.E."/>
            <person name="Hubner S."/>
            <person name="Bellec A."/>
            <person name="Berard A."/>
            <person name="Berges H."/>
            <person name="Blanchet N."/>
            <person name="Boniface M.C."/>
            <person name="Brunel D."/>
            <person name="Catrice O."/>
            <person name="Chaidir N."/>
            <person name="Claudel C."/>
            <person name="Donnadieu C."/>
            <person name="Faraut T."/>
            <person name="Fievet G."/>
            <person name="Helmstetter N."/>
            <person name="King M."/>
            <person name="Knapp S.J."/>
            <person name="Lai Z."/>
            <person name="Le Paslier M.C."/>
            <person name="Lippi Y."/>
            <person name="Lorenzon L."/>
            <person name="Mandel J.R."/>
            <person name="Marage G."/>
            <person name="Marchand G."/>
            <person name="Marquand E."/>
            <person name="Bret-Mestries E."/>
            <person name="Morien E."/>
            <person name="Nambeesan S."/>
            <person name="Nguyen T."/>
            <person name="Pegot-Espagnet P."/>
            <person name="Pouilly N."/>
            <person name="Raftis F."/>
            <person name="Sallet E."/>
            <person name="Schiex T."/>
            <person name="Thomas J."/>
            <person name="Vandecasteele C."/>
            <person name="Vares D."/>
            <person name="Vear F."/>
            <person name="Vautrin S."/>
            <person name="Crespi M."/>
            <person name="Mangin B."/>
            <person name="Burke J.M."/>
            <person name="Salse J."/>
            <person name="Munos S."/>
            <person name="Vincourt P."/>
            <person name="Rieseberg L.H."/>
            <person name="Langlade N.B."/>
        </authorList>
    </citation>
    <scope>NUCLEOTIDE SEQUENCE [LARGE SCALE GENOMIC DNA]</scope>
    <source>
        <strain evidence="7">cv. SF193</strain>
        <tissue evidence="5">Leaves</tissue>
    </source>
</reference>
<dbReference type="OrthoDB" id="430051at2759"/>
<keyword evidence="1 2" id="KW-0413">Isomerase</keyword>
<dbReference type="InParanoid" id="A0A251UFM2"/>
<dbReference type="PANTHER" id="PTHR11390:SF21">
    <property type="entry name" value="DNA TOPOISOMERASE 3-ALPHA"/>
    <property type="match status" value="1"/>
</dbReference>
<evidence type="ECO:0000313" key="7">
    <source>
        <dbReference type="Proteomes" id="UP000215914"/>
    </source>
</evidence>
<dbReference type="PROSITE" id="PS50880">
    <property type="entry name" value="TOPRIM"/>
    <property type="match status" value="1"/>
</dbReference>
<sequence>MVVTSVKGHLKDMTFLSNVRSFKSYELIELFDVNVDKVPKLESQKSTIGHLRRVVEVCKRLYLLLYCDLEGESIAKEVVEVCQEVNSDLLIRSARFSSLHKSDIKAAFRDAGQINHRFSDAADFRREINLRNGYVFTRFQTSLLSNAYKIHNVLSYGMCQLPTLGFIVEQCEERKNQVWKIKCTHKIVDDTTKFSMDVSDSQEATSIYNSCIQNSRARVKPMLTLRIIVY</sequence>
<dbReference type="EMBL" id="MNCJ02000321">
    <property type="protein sequence ID" value="KAF5800771.1"/>
    <property type="molecule type" value="Genomic_DNA"/>
</dbReference>
<dbReference type="GO" id="GO:0003917">
    <property type="term" value="F:DNA topoisomerase type I (single strand cut, ATP-independent) activity"/>
    <property type="evidence" value="ECO:0007669"/>
    <property type="project" value="UniProtKB-EC"/>
</dbReference>
<dbReference type="InterPro" id="IPR000380">
    <property type="entry name" value="Topo_IA"/>
</dbReference>
<evidence type="ECO:0000256" key="1">
    <source>
        <dbReference type="ARBA" id="ARBA00023235"/>
    </source>
</evidence>
<accession>A0A251UFM2</accession>
<dbReference type="GO" id="GO:0006265">
    <property type="term" value="P:DNA topological change"/>
    <property type="evidence" value="ECO:0007669"/>
    <property type="project" value="InterPro"/>
</dbReference>
<dbReference type="OMA" id="FIVEQCE"/>
<reference evidence="6" key="2">
    <citation type="submission" date="2017-02" db="EMBL/GenBank/DDBJ databases">
        <title>Sunflower complete genome.</title>
        <authorList>
            <person name="Langlade N."/>
            <person name="Munos S."/>
        </authorList>
    </citation>
    <scope>NUCLEOTIDE SEQUENCE [LARGE SCALE GENOMIC DNA]</scope>
    <source>
        <tissue evidence="6">Leaves</tissue>
    </source>
</reference>
<gene>
    <name evidence="6" type="ORF">HannXRQ_Chr06g0165731</name>
    <name evidence="5" type="ORF">HanXRQr2_Chr06g0240471</name>
</gene>
<comment type="catalytic activity">
    <reaction evidence="2">
        <text>ATP-independent breakage of single-stranded DNA, followed by passage and rejoining.</text>
        <dbReference type="EC" id="5.6.2.1"/>
    </reaction>
</comment>
<dbReference type="InterPro" id="IPR023405">
    <property type="entry name" value="Topo_IA_core_domain"/>
</dbReference>
<feature type="domain" description="Topo IA-type catalytic" evidence="4">
    <location>
        <begin position="115"/>
        <end position="230"/>
    </location>
</feature>
<dbReference type="InterPro" id="IPR006171">
    <property type="entry name" value="TOPRIM_dom"/>
</dbReference>
<evidence type="ECO:0000313" key="6">
    <source>
        <dbReference type="EMBL" id="OTG21914.1"/>
    </source>
</evidence>
<evidence type="ECO:0000313" key="5">
    <source>
        <dbReference type="EMBL" id="KAF5800771.1"/>
    </source>
</evidence>
<keyword evidence="7" id="KW-1185">Reference proteome</keyword>
<comment type="function">
    <text evidence="2">Introduces a single-strand break via transesterification at a target site in duplex DNA. Releases the supercoiling and torsional tension of DNA introduced during the DNA replication and transcription by transiently cleaving and rejoining one strand of the DNA duplex. The scissile phosphodiester is attacked by the catalytic tyrosine of the enzyme, resulting in the formation of a DNA-(5'-phosphotyrosyl)-enzyme intermediate and the expulsion of a 3'-OH DNA strand.</text>
</comment>
<evidence type="ECO:0000259" key="3">
    <source>
        <dbReference type="PROSITE" id="PS50880"/>
    </source>
</evidence>
<dbReference type="Proteomes" id="UP000215914">
    <property type="component" value="Chromosome 6"/>
</dbReference>
<dbReference type="Gene3D" id="3.40.50.140">
    <property type="match status" value="1"/>
</dbReference>
<dbReference type="PROSITE" id="PS52039">
    <property type="entry name" value="TOPO_IA_2"/>
    <property type="match status" value="1"/>
</dbReference>
<dbReference type="Gene3D" id="2.70.20.10">
    <property type="entry name" value="Topoisomerase I, domain 3"/>
    <property type="match status" value="1"/>
</dbReference>
<proteinExistence type="inferred from homology"/>
<organism evidence="6 7">
    <name type="scientific">Helianthus annuus</name>
    <name type="common">Common sunflower</name>
    <dbReference type="NCBI Taxonomy" id="4232"/>
    <lineage>
        <taxon>Eukaryota</taxon>
        <taxon>Viridiplantae</taxon>
        <taxon>Streptophyta</taxon>
        <taxon>Embryophyta</taxon>
        <taxon>Tracheophyta</taxon>
        <taxon>Spermatophyta</taxon>
        <taxon>Magnoliopsida</taxon>
        <taxon>eudicotyledons</taxon>
        <taxon>Gunneridae</taxon>
        <taxon>Pentapetalae</taxon>
        <taxon>asterids</taxon>
        <taxon>campanulids</taxon>
        <taxon>Asterales</taxon>
        <taxon>Asteraceae</taxon>
        <taxon>Asteroideae</taxon>
        <taxon>Heliantheae alliance</taxon>
        <taxon>Heliantheae</taxon>
        <taxon>Helianthus</taxon>
    </lineage>
</organism>
<keyword evidence="2" id="KW-0238">DNA-binding</keyword>
<dbReference type="InterPro" id="IPR013825">
    <property type="entry name" value="Topo_IA_cen_sub2"/>
</dbReference>
<reference evidence="5" key="3">
    <citation type="submission" date="2020-06" db="EMBL/GenBank/DDBJ databases">
        <title>Helianthus annuus Genome sequencing and assembly Release 2.</title>
        <authorList>
            <person name="Gouzy J."/>
            <person name="Langlade N."/>
            <person name="Munos S."/>
        </authorList>
    </citation>
    <scope>NUCLEOTIDE SEQUENCE</scope>
    <source>
        <tissue evidence="5">Leaves</tissue>
    </source>
</reference>
<dbReference type="Gramene" id="mRNA:HanXRQr2_Chr06g0240471">
    <property type="protein sequence ID" value="mRNA:HanXRQr2_Chr06g0240471"/>
    <property type="gene ID" value="HanXRQr2_Chr06g0240471"/>
</dbReference>
<dbReference type="Pfam" id="PF01751">
    <property type="entry name" value="Toprim"/>
    <property type="match status" value="1"/>
</dbReference>
<evidence type="ECO:0000256" key="2">
    <source>
        <dbReference type="RuleBase" id="RU362092"/>
    </source>
</evidence>
<dbReference type="SMART" id="SM00436">
    <property type="entry name" value="TOP1Bc"/>
    <property type="match status" value="1"/>
</dbReference>
<dbReference type="EC" id="5.6.2.1" evidence="2"/>
<dbReference type="STRING" id="4232.A0A251UFM2"/>
<name>A0A251UFM2_HELAN</name>
<dbReference type="InterPro" id="IPR003601">
    <property type="entry name" value="Topo_IA_2"/>
</dbReference>
<dbReference type="Pfam" id="PF01131">
    <property type="entry name" value="Topoisom_bac"/>
    <property type="match status" value="1"/>
</dbReference>
<dbReference type="EMBL" id="CM007895">
    <property type="protein sequence ID" value="OTG21914.1"/>
    <property type="molecule type" value="Genomic_DNA"/>
</dbReference>
<dbReference type="Gene3D" id="1.10.460.10">
    <property type="entry name" value="Topoisomerase I, domain 2"/>
    <property type="match status" value="1"/>
</dbReference>
<comment type="similarity">
    <text evidence="2">Belongs to the type IA topoisomerase family.</text>
</comment>
<dbReference type="InterPro" id="IPR013497">
    <property type="entry name" value="Topo_IA_cen"/>
</dbReference>
<dbReference type="SUPFAM" id="SSF56712">
    <property type="entry name" value="Prokaryotic type I DNA topoisomerase"/>
    <property type="match status" value="1"/>
</dbReference>
<dbReference type="InterPro" id="IPR013824">
    <property type="entry name" value="Topo_IA_cen_sub1"/>
</dbReference>
<protein>
    <recommendedName>
        <fullName evidence="2">DNA topoisomerase</fullName>
        <ecNumber evidence="2">5.6.2.1</ecNumber>
    </recommendedName>
</protein>
<feature type="domain" description="Toprim" evidence="3">
    <location>
        <begin position="1"/>
        <end position="97"/>
    </location>
</feature>
<keyword evidence="2" id="KW-0799">Topoisomerase</keyword>
<evidence type="ECO:0000259" key="4">
    <source>
        <dbReference type="PROSITE" id="PS52039"/>
    </source>
</evidence>
<dbReference type="AlphaFoldDB" id="A0A251UFM2"/>